<name>A0A250X785_9CHLO</name>
<dbReference type="PANTHER" id="PTHR31306:SF11">
    <property type="entry name" value="NUCLEOTIDE-DIPHOSPHO-SUGAR TRANSFERASE DOMAIN-CONTAINING PROTEIN"/>
    <property type="match status" value="1"/>
</dbReference>
<evidence type="ECO:0000256" key="1">
    <source>
        <dbReference type="ARBA" id="ARBA00005664"/>
    </source>
</evidence>
<protein>
    <recommendedName>
        <fullName evidence="8">Nucleotide-diphospho-sugar transferase domain-containing protein</fullName>
    </recommendedName>
</protein>
<dbReference type="InterPro" id="IPR008630">
    <property type="entry name" value="Glyco_trans_34"/>
</dbReference>
<evidence type="ECO:0000256" key="5">
    <source>
        <dbReference type="SAM" id="Phobius"/>
    </source>
</evidence>
<evidence type="ECO:0000256" key="4">
    <source>
        <dbReference type="SAM" id="MobiDB-lite"/>
    </source>
</evidence>
<dbReference type="Pfam" id="PF05637">
    <property type="entry name" value="Glyco_transf_34"/>
    <property type="match status" value="1"/>
</dbReference>
<evidence type="ECO:0000313" key="7">
    <source>
        <dbReference type="Proteomes" id="UP000232323"/>
    </source>
</evidence>
<gene>
    <name evidence="6" type="ORF">CEUSTIGMA_g6189.t1</name>
</gene>
<dbReference type="STRING" id="1157962.A0A250X785"/>
<sequence length="539" mass="60924">MQAFNVPTAIPKSPYPFVLKTSSSAVGAMHRASIKNSCAPLMAVTMVLQVSPCAPLMAVTMVLQILLLIGVLAVVVLRLEHVGSSQVDKVSRLDEYQHRRTATGQIFRRIGGIMRRGGHQQAQHGNDSEGIPGLNPVHGQGELGRLSTEGLDGQERTSGIGISHQASLGDDAAKSSETTDLRIYKEPISTWPYTCWTPKNGLASPLLTIATVIDGLPATYHTSLMKNRLQYAARHGYRYCELQMTDRNKIPAFSKLPWMLALSPCTDFLIHVDADAMFSNLDLTLDPWVNFMQSKGLDQLFSKDCISESPINFGVFMIRPAPWIWNFYRKVYNQCVCDWSRMNDWPAEQGIIYDLMAEQQDSYETGRSLIVSEKGWNHIIFDGSLPNPDDLLVHITFPRLFPKQDRKHNCSDSKYRKNAERECKYAGLMYFLDEVIGNKHYKKDLDLREVFTEEQNSCQQVRHNSLFVARTTFFNRIKDGAIPASVMDFDIDTRTGQVSAVKVSEVGCLGYRENKCSLQRYWNKEEGYGPWEPFNKEIV</sequence>
<comment type="caution">
    <text evidence="6">The sequence shown here is derived from an EMBL/GenBank/DDBJ whole genome shotgun (WGS) entry which is preliminary data.</text>
</comment>
<evidence type="ECO:0000256" key="3">
    <source>
        <dbReference type="ARBA" id="ARBA00022679"/>
    </source>
</evidence>
<dbReference type="GO" id="GO:0006487">
    <property type="term" value="P:protein N-linked glycosylation"/>
    <property type="evidence" value="ECO:0007669"/>
    <property type="project" value="TreeGrafter"/>
</dbReference>
<keyword evidence="2" id="KW-0328">Glycosyltransferase</keyword>
<organism evidence="6 7">
    <name type="scientific">Chlamydomonas eustigma</name>
    <dbReference type="NCBI Taxonomy" id="1157962"/>
    <lineage>
        <taxon>Eukaryota</taxon>
        <taxon>Viridiplantae</taxon>
        <taxon>Chlorophyta</taxon>
        <taxon>core chlorophytes</taxon>
        <taxon>Chlorophyceae</taxon>
        <taxon>CS clade</taxon>
        <taxon>Chlamydomonadales</taxon>
        <taxon>Chlamydomonadaceae</taxon>
        <taxon>Chlamydomonas</taxon>
    </lineage>
</organism>
<dbReference type="EMBL" id="BEGY01000035">
    <property type="protein sequence ID" value="GAX78752.1"/>
    <property type="molecule type" value="Genomic_DNA"/>
</dbReference>
<comment type="similarity">
    <text evidence="1">Belongs to the glycosyltransferase 34 family.</text>
</comment>
<keyword evidence="3" id="KW-0808">Transferase</keyword>
<dbReference type="PANTHER" id="PTHR31306">
    <property type="entry name" value="ALPHA-1,6-MANNOSYLTRANSFERASE MNN11-RELATED"/>
    <property type="match status" value="1"/>
</dbReference>
<proteinExistence type="inferred from homology"/>
<dbReference type="GO" id="GO:0000139">
    <property type="term" value="C:Golgi membrane"/>
    <property type="evidence" value="ECO:0007669"/>
    <property type="project" value="TreeGrafter"/>
</dbReference>
<keyword evidence="5" id="KW-0812">Transmembrane</keyword>
<reference evidence="6 7" key="1">
    <citation type="submission" date="2017-08" db="EMBL/GenBank/DDBJ databases">
        <title>Acidophilic green algal genome provides insights into adaptation to an acidic environment.</title>
        <authorList>
            <person name="Hirooka S."/>
            <person name="Hirose Y."/>
            <person name="Kanesaki Y."/>
            <person name="Higuchi S."/>
            <person name="Fujiwara T."/>
            <person name="Onuma R."/>
            <person name="Era A."/>
            <person name="Ohbayashi R."/>
            <person name="Uzuka A."/>
            <person name="Nozaki H."/>
            <person name="Yoshikawa H."/>
            <person name="Miyagishima S.Y."/>
        </authorList>
    </citation>
    <scope>NUCLEOTIDE SEQUENCE [LARGE SCALE GENOMIC DNA]</scope>
    <source>
        <strain evidence="6 7">NIES-2499</strain>
    </source>
</reference>
<evidence type="ECO:0008006" key="8">
    <source>
        <dbReference type="Google" id="ProtNLM"/>
    </source>
</evidence>
<accession>A0A250X785</accession>
<dbReference type="AlphaFoldDB" id="A0A250X785"/>
<dbReference type="Gene3D" id="3.90.550.10">
    <property type="entry name" value="Spore Coat Polysaccharide Biosynthesis Protein SpsA, Chain A"/>
    <property type="match status" value="1"/>
</dbReference>
<keyword evidence="7" id="KW-1185">Reference proteome</keyword>
<dbReference type="OrthoDB" id="205108at2759"/>
<dbReference type="InterPro" id="IPR029044">
    <property type="entry name" value="Nucleotide-diphossugar_trans"/>
</dbReference>
<feature type="transmembrane region" description="Helical" evidence="5">
    <location>
        <begin position="56"/>
        <end position="79"/>
    </location>
</feature>
<keyword evidence="5" id="KW-0472">Membrane</keyword>
<feature type="region of interest" description="Disordered" evidence="4">
    <location>
        <begin position="150"/>
        <end position="173"/>
    </location>
</feature>
<dbReference type="GO" id="GO:0016757">
    <property type="term" value="F:glycosyltransferase activity"/>
    <property type="evidence" value="ECO:0007669"/>
    <property type="project" value="UniProtKB-KW"/>
</dbReference>
<keyword evidence="5" id="KW-1133">Transmembrane helix</keyword>
<evidence type="ECO:0000313" key="6">
    <source>
        <dbReference type="EMBL" id="GAX78752.1"/>
    </source>
</evidence>
<dbReference type="Proteomes" id="UP000232323">
    <property type="component" value="Unassembled WGS sequence"/>
</dbReference>
<evidence type="ECO:0000256" key="2">
    <source>
        <dbReference type="ARBA" id="ARBA00022676"/>
    </source>
</evidence>